<dbReference type="SUPFAM" id="SSF53335">
    <property type="entry name" value="S-adenosyl-L-methionine-dependent methyltransferases"/>
    <property type="match status" value="1"/>
</dbReference>
<protein>
    <submittedName>
        <fullName evidence="2">SAM-dependent methyltransferase</fullName>
    </submittedName>
</protein>
<name>A0A7W6MKB7_9HYPH</name>
<keyword evidence="2" id="KW-0489">Methyltransferase</keyword>
<keyword evidence="2" id="KW-0808">Transferase</keyword>
<dbReference type="AlphaFoldDB" id="A0A7W6MKB7"/>
<dbReference type="CDD" id="cd02440">
    <property type="entry name" value="AdoMet_MTases"/>
    <property type="match status" value="1"/>
</dbReference>
<dbReference type="RefSeq" id="WP_183200419.1">
    <property type="nucleotide sequence ID" value="NZ_JACIEK010000007.1"/>
</dbReference>
<dbReference type="InterPro" id="IPR013217">
    <property type="entry name" value="Methyltransf_12"/>
</dbReference>
<evidence type="ECO:0000313" key="2">
    <source>
        <dbReference type="EMBL" id="MBB3998890.1"/>
    </source>
</evidence>
<feature type="domain" description="Methyltransferase type 12" evidence="1">
    <location>
        <begin position="51"/>
        <end position="154"/>
    </location>
</feature>
<dbReference type="Gene3D" id="3.40.50.150">
    <property type="entry name" value="Vaccinia Virus protein VP39"/>
    <property type="match status" value="1"/>
</dbReference>
<proteinExistence type="predicted"/>
<evidence type="ECO:0000313" key="3">
    <source>
        <dbReference type="Proteomes" id="UP000542776"/>
    </source>
</evidence>
<dbReference type="InterPro" id="IPR029063">
    <property type="entry name" value="SAM-dependent_MTases_sf"/>
</dbReference>
<dbReference type="Pfam" id="PF08242">
    <property type="entry name" value="Methyltransf_12"/>
    <property type="match status" value="1"/>
</dbReference>
<dbReference type="GO" id="GO:0008168">
    <property type="term" value="F:methyltransferase activity"/>
    <property type="evidence" value="ECO:0007669"/>
    <property type="project" value="UniProtKB-KW"/>
</dbReference>
<accession>A0A7W6MKB7</accession>
<keyword evidence="3" id="KW-1185">Reference proteome</keyword>
<gene>
    <name evidence="2" type="ORF">GGR04_002745</name>
</gene>
<reference evidence="2 3" key="1">
    <citation type="submission" date="2020-08" db="EMBL/GenBank/DDBJ databases">
        <title>Genomic Encyclopedia of Type Strains, Phase IV (KMG-IV): sequencing the most valuable type-strain genomes for metagenomic binning, comparative biology and taxonomic classification.</title>
        <authorList>
            <person name="Goeker M."/>
        </authorList>
    </citation>
    <scope>NUCLEOTIDE SEQUENCE [LARGE SCALE GENOMIC DNA]</scope>
    <source>
        <strain evidence="2 3">DSM 102238</strain>
    </source>
</reference>
<dbReference type="Proteomes" id="UP000542776">
    <property type="component" value="Unassembled WGS sequence"/>
</dbReference>
<sequence length="226" mass="25133">MSLNPYHDDLGARIAAPQGHRAVIGGLWDEMGARQRDHLLDHGLRPSDFILDIGCGSLRAGVAIVPVVEPGHYYGIDLLEPLLEAGYREEIVAGGLAGRLPRGNLAQSEEFAIPFAGVTFDMALAQSVFTHLPINHLRLCLYRLRPRMRRGGTFFCTFFIAPDTLARDASMRHPPAGEVESFGWRDPFHVWTGDIAFAAEGLDWQIDGIRDWNHPRGQKMVHFIAV</sequence>
<dbReference type="GO" id="GO:0032259">
    <property type="term" value="P:methylation"/>
    <property type="evidence" value="ECO:0007669"/>
    <property type="project" value="UniProtKB-KW"/>
</dbReference>
<dbReference type="EMBL" id="JACIEK010000007">
    <property type="protein sequence ID" value="MBB3998890.1"/>
    <property type="molecule type" value="Genomic_DNA"/>
</dbReference>
<comment type="caution">
    <text evidence="2">The sequence shown here is derived from an EMBL/GenBank/DDBJ whole genome shotgun (WGS) entry which is preliminary data.</text>
</comment>
<organism evidence="2 3">
    <name type="scientific">Aureimonas pseudogalii</name>
    <dbReference type="NCBI Taxonomy" id="1744844"/>
    <lineage>
        <taxon>Bacteria</taxon>
        <taxon>Pseudomonadati</taxon>
        <taxon>Pseudomonadota</taxon>
        <taxon>Alphaproteobacteria</taxon>
        <taxon>Hyphomicrobiales</taxon>
        <taxon>Aurantimonadaceae</taxon>
        <taxon>Aureimonas</taxon>
    </lineage>
</organism>
<evidence type="ECO:0000259" key="1">
    <source>
        <dbReference type="Pfam" id="PF08242"/>
    </source>
</evidence>